<reference evidence="2 3" key="1">
    <citation type="submission" date="2023-01" db="EMBL/GenBank/DDBJ databases">
        <title>Analysis of 21 Apiospora genomes using comparative genomics revels a genus with tremendous synthesis potential of carbohydrate active enzymes and secondary metabolites.</title>
        <authorList>
            <person name="Sorensen T."/>
        </authorList>
    </citation>
    <scope>NUCLEOTIDE SEQUENCE [LARGE SCALE GENOMIC DNA]</scope>
    <source>
        <strain evidence="2 3">CBS 24483</strain>
    </source>
</reference>
<feature type="region of interest" description="Disordered" evidence="1">
    <location>
        <begin position="390"/>
        <end position="425"/>
    </location>
</feature>
<feature type="compositionally biased region" description="Low complexity" evidence="1">
    <location>
        <begin position="353"/>
        <end position="362"/>
    </location>
</feature>
<feature type="compositionally biased region" description="Low complexity" evidence="1">
    <location>
        <begin position="285"/>
        <end position="298"/>
    </location>
</feature>
<feature type="region of interest" description="Disordered" evidence="1">
    <location>
        <begin position="135"/>
        <end position="177"/>
    </location>
</feature>
<evidence type="ECO:0000313" key="2">
    <source>
        <dbReference type="EMBL" id="KAK7952250.1"/>
    </source>
</evidence>
<dbReference type="RefSeq" id="XP_066700312.1">
    <property type="nucleotide sequence ID" value="XM_066844200.1"/>
</dbReference>
<feature type="region of interest" description="Disordered" evidence="1">
    <location>
        <begin position="317"/>
        <end position="372"/>
    </location>
</feature>
<gene>
    <name evidence="2" type="ORF">PG986_007978</name>
</gene>
<feature type="compositionally biased region" description="Polar residues" evidence="1">
    <location>
        <begin position="460"/>
        <end position="472"/>
    </location>
</feature>
<evidence type="ECO:0000256" key="1">
    <source>
        <dbReference type="SAM" id="MobiDB-lite"/>
    </source>
</evidence>
<feature type="region of interest" description="Disordered" evidence="1">
    <location>
        <begin position="208"/>
        <end position="304"/>
    </location>
</feature>
<organism evidence="2 3">
    <name type="scientific">Apiospora aurea</name>
    <dbReference type="NCBI Taxonomy" id="335848"/>
    <lineage>
        <taxon>Eukaryota</taxon>
        <taxon>Fungi</taxon>
        <taxon>Dikarya</taxon>
        <taxon>Ascomycota</taxon>
        <taxon>Pezizomycotina</taxon>
        <taxon>Sordariomycetes</taxon>
        <taxon>Xylariomycetidae</taxon>
        <taxon>Amphisphaeriales</taxon>
        <taxon>Apiosporaceae</taxon>
        <taxon>Apiospora</taxon>
    </lineage>
</organism>
<keyword evidence="3" id="KW-1185">Reference proteome</keyword>
<protein>
    <recommendedName>
        <fullName evidence="4">RING-type domain-containing protein</fullName>
    </recommendedName>
</protein>
<evidence type="ECO:0000313" key="3">
    <source>
        <dbReference type="Proteomes" id="UP001391051"/>
    </source>
</evidence>
<feature type="compositionally biased region" description="Polar residues" evidence="1">
    <location>
        <begin position="317"/>
        <end position="328"/>
    </location>
</feature>
<dbReference type="Proteomes" id="UP001391051">
    <property type="component" value="Unassembled WGS sequence"/>
</dbReference>
<feature type="compositionally biased region" description="Basic and acidic residues" evidence="1">
    <location>
        <begin position="143"/>
        <end position="155"/>
    </location>
</feature>
<name>A0ABR1QE50_9PEZI</name>
<feature type="region of interest" description="Disordered" evidence="1">
    <location>
        <begin position="455"/>
        <end position="480"/>
    </location>
</feature>
<sequence length="579" mass="65763">MASSSSSSTRHRRGHAPKDSGISTGTAKPELGPEPELDAAPTRPPSSSSKEDFFICDRCEQPRALYRRLPYRNTELFVCDYCFQPITMKDPRDASIVFEMKWCRQGNHEAPAINFRDVDNMGCYHCAKRRDSYPPMHLPEPPLRVRPDLESDSRRGKGAATTTAAAAPGDETTMQQDRNDQLHYAATQQRREERPQIQYYSGSYKLRGHFENSSRPPKILPIYHPQVRPPNMGKYTTNPRPSAPLQRLDPNTESKARARPQPQAQPKKPAVHGSRTYHEVPNPNQGTPPRTGQRPPTAGRHEPLPITHDQILKSIPLSQPSKSVSVNRTPKAKAQAQAHQHHKPQQQKHPQQKRQQQNQRPRPQSPIAIRPLVPSWEFDALYNHRRLPQQDLPQQQKWPPQPPQPPKRPRPKTQYDKPPAAPSWELKTLRAQEQRRKQQEQQDRIDALCRVYQPRPPASKTATTEQQNQNPDQGRADSDVLGPQETCPACGKHRPTHSELIEAYGFCFHCLRRHLVAAGELLKCPSCRRLQARQDFMTYDSDGLIVRPRTEVCMSCRWRQRNGAKKLGAALCGAAGGLV</sequence>
<comment type="caution">
    <text evidence="2">The sequence shown here is derived from an EMBL/GenBank/DDBJ whole genome shotgun (WGS) entry which is preliminary data.</text>
</comment>
<dbReference type="GeneID" id="92077262"/>
<accession>A0ABR1QE50</accession>
<proteinExistence type="predicted"/>
<dbReference type="EMBL" id="JAQQWE010000005">
    <property type="protein sequence ID" value="KAK7952250.1"/>
    <property type="molecule type" value="Genomic_DNA"/>
</dbReference>
<feature type="region of interest" description="Disordered" evidence="1">
    <location>
        <begin position="1"/>
        <end position="51"/>
    </location>
</feature>
<feature type="compositionally biased region" description="Low complexity" evidence="1">
    <location>
        <begin position="259"/>
        <end position="268"/>
    </location>
</feature>
<evidence type="ECO:0008006" key="4">
    <source>
        <dbReference type="Google" id="ProtNLM"/>
    </source>
</evidence>
<feature type="compositionally biased region" description="Basic residues" evidence="1">
    <location>
        <begin position="339"/>
        <end position="352"/>
    </location>
</feature>